<evidence type="ECO:0000313" key="2">
    <source>
        <dbReference type="EMBL" id="KZV18728.1"/>
    </source>
</evidence>
<accession>A0A2Z7AAJ1</accession>
<name>A0A2Z7AAJ1_9LAMI</name>
<feature type="region of interest" description="Disordered" evidence="1">
    <location>
        <begin position="50"/>
        <end position="69"/>
    </location>
</feature>
<sequence>MDIVIWTRARWAGPSPSLILFNIELRLDFNTLNTLNLTLNLALPPPSLLSTSCRRRRHRPSSPENRFRPIRRGESVRADLVSPSSKPLTLKTNPKTLEVSAPSPLPKSRRRRPPCAVAAAARLRRKIVSGQFDEENPFVLISSVLLVQADEGVSFLIVDRIGAIYRNLPRRADVIVTTVGARHKCQQVVASAIYRKAWFSNCDINSILSKYFPRLCSSFRTLEHCSAVSFSGEFPSFSVVFLLVRGSFGLLSRSLVDYYHSWGLWLARARSRSYCLGRVFAVSRLLPESSGFLAVSIIAQKYKKVGAGTSDQGRENLIKDPRSWMLMGKMMMKESASVNNVDACDDVKAKI</sequence>
<feature type="region of interest" description="Disordered" evidence="1">
    <location>
        <begin position="78"/>
        <end position="111"/>
    </location>
</feature>
<dbReference type="Proteomes" id="UP000250235">
    <property type="component" value="Unassembled WGS sequence"/>
</dbReference>
<dbReference type="EMBL" id="KV017232">
    <property type="protein sequence ID" value="KZV18728.1"/>
    <property type="molecule type" value="Genomic_DNA"/>
</dbReference>
<feature type="compositionally biased region" description="Polar residues" evidence="1">
    <location>
        <begin position="82"/>
        <end position="95"/>
    </location>
</feature>
<keyword evidence="3" id="KW-1185">Reference proteome</keyword>
<gene>
    <name evidence="2" type="ORF">F511_35446</name>
</gene>
<evidence type="ECO:0000256" key="1">
    <source>
        <dbReference type="SAM" id="MobiDB-lite"/>
    </source>
</evidence>
<dbReference type="AlphaFoldDB" id="A0A2Z7AAJ1"/>
<organism evidence="2 3">
    <name type="scientific">Dorcoceras hygrometricum</name>
    <dbReference type="NCBI Taxonomy" id="472368"/>
    <lineage>
        <taxon>Eukaryota</taxon>
        <taxon>Viridiplantae</taxon>
        <taxon>Streptophyta</taxon>
        <taxon>Embryophyta</taxon>
        <taxon>Tracheophyta</taxon>
        <taxon>Spermatophyta</taxon>
        <taxon>Magnoliopsida</taxon>
        <taxon>eudicotyledons</taxon>
        <taxon>Gunneridae</taxon>
        <taxon>Pentapetalae</taxon>
        <taxon>asterids</taxon>
        <taxon>lamiids</taxon>
        <taxon>Lamiales</taxon>
        <taxon>Gesneriaceae</taxon>
        <taxon>Didymocarpoideae</taxon>
        <taxon>Trichosporeae</taxon>
        <taxon>Loxocarpinae</taxon>
        <taxon>Dorcoceras</taxon>
    </lineage>
</organism>
<reference evidence="2 3" key="1">
    <citation type="journal article" date="2015" name="Proc. Natl. Acad. Sci. U.S.A.">
        <title>The resurrection genome of Boea hygrometrica: A blueprint for survival of dehydration.</title>
        <authorList>
            <person name="Xiao L."/>
            <person name="Yang G."/>
            <person name="Zhang L."/>
            <person name="Yang X."/>
            <person name="Zhao S."/>
            <person name="Ji Z."/>
            <person name="Zhou Q."/>
            <person name="Hu M."/>
            <person name="Wang Y."/>
            <person name="Chen M."/>
            <person name="Xu Y."/>
            <person name="Jin H."/>
            <person name="Xiao X."/>
            <person name="Hu G."/>
            <person name="Bao F."/>
            <person name="Hu Y."/>
            <person name="Wan P."/>
            <person name="Li L."/>
            <person name="Deng X."/>
            <person name="Kuang T."/>
            <person name="Xiang C."/>
            <person name="Zhu J.K."/>
            <person name="Oliver M.J."/>
            <person name="He Y."/>
        </authorList>
    </citation>
    <scope>NUCLEOTIDE SEQUENCE [LARGE SCALE GENOMIC DNA]</scope>
    <source>
        <strain evidence="3">cv. XS01</strain>
    </source>
</reference>
<protein>
    <submittedName>
        <fullName evidence="2">Uncharacterized protein</fullName>
    </submittedName>
</protein>
<proteinExistence type="predicted"/>
<evidence type="ECO:0000313" key="3">
    <source>
        <dbReference type="Proteomes" id="UP000250235"/>
    </source>
</evidence>